<accession>A0A6N3GRU4</accession>
<keyword evidence="1" id="KW-0732">Signal</keyword>
<name>A0A6N3GRU4_FLAPL</name>
<gene>
    <name evidence="2" type="ORF">FPLFYP42_03353</name>
</gene>
<organism evidence="2">
    <name type="scientific">Flavonifractor plautii</name>
    <name type="common">Fusobacterium plautii</name>
    <dbReference type="NCBI Taxonomy" id="292800"/>
    <lineage>
        <taxon>Bacteria</taxon>
        <taxon>Bacillati</taxon>
        <taxon>Bacillota</taxon>
        <taxon>Clostridia</taxon>
        <taxon>Eubacteriales</taxon>
        <taxon>Oscillospiraceae</taxon>
        <taxon>Flavonifractor</taxon>
    </lineage>
</organism>
<sequence>MKKRIIGIFLAVAMLVPAVFTVSASAASQSELPQALLLYTGFTRNDGKGKYPTYTDDDLKTLWNMTHEFIICSGNTRYNSFDLDEGMQEIVSPEDIDKITSKDIDAGQSVSAIQKQLDEIYNGVKEGYGTVTLDSLAENVALLVNRLITASDESSDLAIWLPLPTVDFKTLADNFETPYKLYMDKLEERIGPTNFDDYVRGFYWGTEAIATVYTPFNANSPSTNFGNQLVDLMDSIGTKARSMGKQFLWCPYMAPTNDGNFLRTGNVINRLDIFDYACIQPGYYFNSSAVNNLYSVRDSAQDNVVYDYNGKAYGTKTSDTVIGVTMEIDDGVIDAEENNRYWAYTQVFTPIKDSVPIAFYASDATNTMNKTVQNYLKAFFNG</sequence>
<proteinExistence type="predicted"/>
<evidence type="ECO:0008006" key="3">
    <source>
        <dbReference type="Google" id="ProtNLM"/>
    </source>
</evidence>
<feature type="chain" id="PRO_5027071903" description="DUF4855 domain-containing protein" evidence="1">
    <location>
        <begin position="27"/>
        <end position="382"/>
    </location>
</feature>
<dbReference type="AlphaFoldDB" id="A0A6N3GRU4"/>
<feature type="signal peptide" evidence="1">
    <location>
        <begin position="1"/>
        <end position="26"/>
    </location>
</feature>
<reference evidence="2" key="1">
    <citation type="submission" date="2019-11" db="EMBL/GenBank/DDBJ databases">
        <authorList>
            <person name="Feng L."/>
        </authorList>
    </citation>
    <scope>NUCLEOTIDE SEQUENCE</scope>
    <source>
        <strain evidence="2">FplautiiLFYP42</strain>
    </source>
</reference>
<dbReference type="EMBL" id="CACRUB010000051">
    <property type="protein sequence ID" value="VYU67607.1"/>
    <property type="molecule type" value="Genomic_DNA"/>
</dbReference>
<dbReference type="RefSeq" id="WP_196012085.1">
    <property type="nucleotide sequence ID" value="NZ_CACRUB010000051.1"/>
</dbReference>
<evidence type="ECO:0000313" key="2">
    <source>
        <dbReference type="EMBL" id="VYU67607.1"/>
    </source>
</evidence>
<protein>
    <recommendedName>
        <fullName evidence="3">DUF4855 domain-containing protein</fullName>
    </recommendedName>
</protein>
<evidence type="ECO:0000256" key="1">
    <source>
        <dbReference type="SAM" id="SignalP"/>
    </source>
</evidence>